<evidence type="ECO:0000256" key="3">
    <source>
        <dbReference type="ARBA" id="ARBA00022837"/>
    </source>
</evidence>
<dbReference type="FunFam" id="1.10.220.10:FF:000001">
    <property type="entry name" value="Annexin"/>
    <property type="match status" value="1"/>
</dbReference>
<comment type="domain">
    <text evidence="6">A pair of annexin repeats may form one binding site for calcium and phospholipid.</text>
</comment>
<dbReference type="GO" id="GO:0005634">
    <property type="term" value="C:nucleus"/>
    <property type="evidence" value="ECO:0007669"/>
    <property type="project" value="TreeGrafter"/>
</dbReference>
<evidence type="ECO:0000256" key="4">
    <source>
        <dbReference type="ARBA" id="ARBA00023216"/>
    </source>
</evidence>
<keyword evidence="5 6" id="KW-0111">Calcium/phospholipid-binding</keyword>
<dbReference type="GO" id="GO:0005544">
    <property type="term" value="F:calcium-dependent phospholipid binding"/>
    <property type="evidence" value="ECO:0007669"/>
    <property type="project" value="UniProtKB-KW"/>
</dbReference>
<dbReference type="GO" id="GO:0001786">
    <property type="term" value="F:phosphatidylserine binding"/>
    <property type="evidence" value="ECO:0007669"/>
    <property type="project" value="TreeGrafter"/>
</dbReference>
<dbReference type="Pfam" id="PF00191">
    <property type="entry name" value="Annexin"/>
    <property type="match status" value="4"/>
</dbReference>
<reference evidence="7 8" key="1">
    <citation type="submission" date="2013-05" db="EMBL/GenBank/DDBJ databases">
        <title>Draft genome of the parasitic nematode Anyclostoma ceylanicum.</title>
        <authorList>
            <person name="Mitreva M."/>
        </authorList>
    </citation>
    <scope>NUCLEOTIDE SEQUENCE [LARGE SCALE GENOMIC DNA]</scope>
</reference>
<accession>A0A0D6LJ87</accession>
<dbReference type="FunFam" id="1.10.220.10:FF:000003">
    <property type="entry name" value="Annexin"/>
    <property type="match status" value="1"/>
</dbReference>
<dbReference type="AlphaFoldDB" id="A0A0D6LJ87"/>
<comment type="similarity">
    <text evidence="1 6">Belongs to the annexin family.</text>
</comment>
<keyword evidence="3 6" id="KW-0106">Calcium</keyword>
<name>A0A0D6LJ87_9BILA</name>
<dbReference type="PROSITE" id="PS00223">
    <property type="entry name" value="ANNEXIN_1"/>
    <property type="match status" value="3"/>
</dbReference>
<dbReference type="EMBL" id="KE125065">
    <property type="protein sequence ID" value="EPB72125.1"/>
    <property type="molecule type" value="Genomic_DNA"/>
</dbReference>
<evidence type="ECO:0000256" key="5">
    <source>
        <dbReference type="ARBA" id="ARBA00023302"/>
    </source>
</evidence>
<dbReference type="GO" id="GO:0005509">
    <property type="term" value="F:calcium ion binding"/>
    <property type="evidence" value="ECO:0007669"/>
    <property type="project" value="InterPro"/>
</dbReference>
<evidence type="ECO:0000313" key="7">
    <source>
        <dbReference type="EMBL" id="EPB72125.1"/>
    </source>
</evidence>
<gene>
    <name evidence="7" type="ORF">ANCCEY_08765</name>
</gene>
<dbReference type="InterPro" id="IPR037104">
    <property type="entry name" value="Annexin_sf"/>
</dbReference>
<keyword evidence="2 6" id="KW-0677">Repeat</keyword>
<dbReference type="InterPro" id="IPR018252">
    <property type="entry name" value="Annexin_repeat_CS"/>
</dbReference>
<evidence type="ECO:0000256" key="6">
    <source>
        <dbReference type="RuleBase" id="RU003540"/>
    </source>
</evidence>
<evidence type="ECO:0000313" key="8">
    <source>
        <dbReference type="Proteomes" id="UP000054495"/>
    </source>
</evidence>
<dbReference type="GO" id="GO:0012506">
    <property type="term" value="C:vesicle membrane"/>
    <property type="evidence" value="ECO:0007669"/>
    <property type="project" value="TreeGrafter"/>
</dbReference>
<keyword evidence="8" id="KW-1185">Reference proteome</keyword>
<proteinExistence type="inferred from homology"/>
<dbReference type="PANTHER" id="PTHR10502">
    <property type="entry name" value="ANNEXIN"/>
    <property type="match status" value="1"/>
</dbReference>
<dbReference type="SMART" id="SM00335">
    <property type="entry name" value="ANX"/>
    <property type="match status" value="4"/>
</dbReference>
<dbReference type="GO" id="GO:0005737">
    <property type="term" value="C:cytoplasm"/>
    <property type="evidence" value="ECO:0007669"/>
    <property type="project" value="TreeGrafter"/>
</dbReference>
<dbReference type="PROSITE" id="PS51897">
    <property type="entry name" value="ANNEXIN_2"/>
    <property type="match status" value="4"/>
</dbReference>
<dbReference type="PRINTS" id="PR00196">
    <property type="entry name" value="ANNEXIN"/>
</dbReference>
<dbReference type="SUPFAM" id="SSF47874">
    <property type="entry name" value="Annexin"/>
    <property type="match status" value="1"/>
</dbReference>
<protein>
    <recommendedName>
        <fullName evidence="6">Annexin</fullName>
    </recommendedName>
</protein>
<dbReference type="InterPro" id="IPR018502">
    <property type="entry name" value="Annexin_repeat"/>
</dbReference>
<evidence type="ECO:0000256" key="1">
    <source>
        <dbReference type="ARBA" id="ARBA00007831"/>
    </source>
</evidence>
<keyword evidence="4 6" id="KW-0041">Annexin</keyword>
<sequence>MARFALEMLGTPSIRPVYSFSANQDAETLRQAMKGFGTNNSKVIGVLCERSNSQRQEIAKAFKVMYGKDLVEDLKSELSGDFEDLIVALMEPAAVYDAKQLHKAMAGFGTKELVLIEIMTSRTNDQIAAIRDAYKELYGTDLEDDLIGDTSGAFQRILVSLCAGGRDESNYFDHLSANQDAHALYDAGENRLGTDESCFNQILASRNFNQLRLIFDEYEKIAGHSIEQAIESEFSDDIKDCLLALVAVIRNRPIYFAKQLHESMKGFGTRDQDLIRLVVTRSEVDMVDIRGQFEAMYDTSLENMIKGDCSGAYKDALIALVKGNL</sequence>
<evidence type="ECO:0000256" key="2">
    <source>
        <dbReference type="ARBA" id="ARBA00022737"/>
    </source>
</evidence>
<dbReference type="Gene3D" id="1.10.220.10">
    <property type="entry name" value="Annexin"/>
    <property type="match status" value="4"/>
</dbReference>
<dbReference type="FunFam" id="1.10.220.10:FF:000002">
    <property type="entry name" value="Annexin"/>
    <property type="match status" value="1"/>
</dbReference>
<organism evidence="7 8">
    <name type="scientific">Ancylostoma ceylanicum</name>
    <dbReference type="NCBI Taxonomy" id="53326"/>
    <lineage>
        <taxon>Eukaryota</taxon>
        <taxon>Metazoa</taxon>
        <taxon>Ecdysozoa</taxon>
        <taxon>Nematoda</taxon>
        <taxon>Chromadorea</taxon>
        <taxon>Rhabditida</taxon>
        <taxon>Rhabditina</taxon>
        <taxon>Rhabditomorpha</taxon>
        <taxon>Strongyloidea</taxon>
        <taxon>Ancylostomatidae</taxon>
        <taxon>Ancylostomatinae</taxon>
        <taxon>Ancylostoma</taxon>
    </lineage>
</organism>
<dbReference type="PANTHER" id="PTHR10502:SF102">
    <property type="entry name" value="ANNEXIN B11"/>
    <property type="match status" value="1"/>
</dbReference>
<dbReference type="InterPro" id="IPR001464">
    <property type="entry name" value="Annexin"/>
</dbReference>
<dbReference type="GO" id="GO:0005886">
    <property type="term" value="C:plasma membrane"/>
    <property type="evidence" value="ECO:0007669"/>
    <property type="project" value="TreeGrafter"/>
</dbReference>
<dbReference type="Proteomes" id="UP000054495">
    <property type="component" value="Unassembled WGS sequence"/>
</dbReference>
<dbReference type="FunFam" id="1.10.220.10:FF:000004">
    <property type="entry name" value="Annexin"/>
    <property type="match status" value="1"/>
</dbReference>